<proteinExistence type="predicted"/>
<dbReference type="Proteomes" id="UP001243286">
    <property type="component" value="Unassembled WGS sequence"/>
</dbReference>
<feature type="transmembrane region" description="Helical" evidence="1">
    <location>
        <begin position="20"/>
        <end position="37"/>
    </location>
</feature>
<evidence type="ECO:0000313" key="2">
    <source>
        <dbReference type="EMBL" id="MDI3234149.1"/>
    </source>
</evidence>
<evidence type="ECO:0000256" key="1">
    <source>
        <dbReference type="SAM" id="Phobius"/>
    </source>
</evidence>
<name>A0ABT6R1K4_9BACL</name>
<reference evidence="2 3" key="1">
    <citation type="submission" date="2023-04" db="EMBL/GenBank/DDBJ databases">
        <title>Antarctic isolates genomes.</title>
        <authorList>
            <person name="Dimov S.G."/>
        </authorList>
    </citation>
    <scope>NUCLEOTIDE SEQUENCE [LARGE SCALE GENOMIC DNA]</scope>
    <source>
        <strain evidence="2 3">AL19</strain>
    </source>
</reference>
<keyword evidence="3" id="KW-1185">Reference proteome</keyword>
<protein>
    <submittedName>
        <fullName evidence="2">Uncharacterized protein</fullName>
    </submittedName>
</protein>
<keyword evidence="1" id="KW-0812">Transmembrane</keyword>
<comment type="caution">
    <text evidence="2">The sequence shown here is derived from an EMBL/GenBank/DDBJ whole genome shotgun (WGS) entry which is preliminary data.</text>
</comment>
<evidence type="ECO:0000313" key="3">
    <source>
        <dbReference type="Proteomes" id="UP001243286"/>
    </source>
</evidence>
<gene>
    <name evidence="2" type="ORF">QK289_03945</name>
</gene>
<accession>A0ABT6R1K4</accession>
<organism evidence="2 3">
    <name type="scientific">Exiguobacterium antarcticum</name>
    <dbReference type="NCBI Taxonomy" id="132920"/>
    <lineage>
        <taxon>Bacteria</taxon>
        <taxon>Bacillati</taxon>
        <taxon>Bacillota</taxon>
        <taxon>Bacilli</taxon>
        <taxon>Bacillales</taxon>
        <taxon>Bacillales Family XII. Incertae Sedis</taxon>
        <taxon>Exiguobacterium</taxon>
    </lineage>
</organism>
<dbReference type="RefSeq" id="WP_282354658.1">
    <property type="nucleotide sequence ID" value="NZ_JASBQV010000004.1"/>
</dbReference>
<keyword evidence="1" id="KW-1133">Transmembrane helix</keyword>
<keyword evidence="1" id="KW-0472">Membrane</keyword>
<sequence>MKERRRSDRYASGLGGKGTLLAVLIVIVIGAAGGMASNNETDEVKEPKEEATVETKKSQLNKKCLKRELRLLLKCKLLTT</sequence>
<dbReference type="EMBL" id="JASBQV010000004">
    <property type="protein sequence ID" value="MDI3234149.1"/>
    <property type="molecule type" value="Genomic_DNA"/>
</dbReference>